<name>A0ACC2IN44_9PEZI</name>
<sequence>MHTTSILPASFTVLPTWLQSGEVLSPFVVVIGIEMLVDWIKHAYINKFNNVKPTLYRRMLDILCKDYYTNVYHMFLATHIPSPMPTSTTELSVESSTPSSAAMVAAFEQLDTLIRHALGRAVYPHESSQDRPWWSFTSDDVIALLTMLVVFFLTWIVLLIFKLLLGMLLLRYSHRRYAIMKLKEHAIATGKAQHENFSQPGQRVGAFSAVEIGDERRKLIYEDDPEGLKRMRDRDRKTQEKFKEAGDDGLAKVVRYEMVAKRIW</sequence>
<organism evidence="1 2">
    <name type="scientific">Nemania bipapillata</name>
    <dbReference type="NCBI Taxonomy" id="110536"/>
    <lineage>
        <taxon>Eukaryota</taxon>
        <taxon>Fungi</taxon>
        <taxon>Dikarya</taxon>
        <taxon>Ascomycota</taxon>
        <taxon>Pezizomycotina</taxon>
        <taxon>Sordariomycetes</taxon>
        <taxon>Xylariomycetidae</taxon>
        <taxon>Xylariales</taxon>
        <taxon>Xylariaceae</taxon>
        <taxon>Nemania</taxon>
    </lineage>
</organism>
<dbReference type="Proteomes" id="UP001153334">
    <property type="component" value="Unassembled WGS sequence"/>
</dbReference>
<comment type="caution">
    <text evidence="1">The sequence shown here is derived from an EMBL/GenBank/DDBJ whole genome shotgun (WGS) entry which is preliminary data.</text>
</comment>
<accession>A0ACC2IN44</accession>
<evidence type="ECO:0000313" key="1">
    <source>
        <dbReference type="EMBL" id="KAJ8116549.1"/>
    </source>
</evidence>
<dbReference type="EMBL" id="JAPESX010001184">
    <property type="protein sequence ID" value="KAJ8116549.1"/>
    <property type="molecule type" value="Genomic_DNA"/>
</dbReference>
<gene>
    <name evidence="1" type="ORF">ONZ43_g4417</name>
</gene>
<reference evidence="1" key="1">
    <citation type="submission" date="2022-11" db="EMBL/GenBank/DDBJ databases">
        <title>Genome Sequence of Nemania bipapillata.</title>
        <authorList>
            <person name="Buettner E."/>
        </authorList>
    </citation>
    <scope>NUCLEOTIDE SEQUENCE</scope>
    <source>
        <strain evidence="1">CP14</strain>
    </source>
</reference>
<keyword evidence="2" id="KW-1185">Reference proteome</keyword>
<protein>
    <submittedName>
        <fullName evidence="1">Uncharacterized protein</fullName>
    </submittedName>
</protein>
<proteinExistence type="predicted"/>
<evidence type="ECO:0000313" key="2">
    <source>
        <dbReference type="Proteomes" id="UP001153334"/>
    </source>
</evidence>